<dbReference type="OrthoDB" id="288590at2759"/>
<reference evidence="7 8" key="1">
    <citation type="submission" date="2017-09" db="EMBL/GenBank/DDBJ databases">
        <title>WGS assembly of Aquilegia coerulea Goldsmith.</title>
        <authorList>
            <person name="Hodges S."/>
            <person name="Kramer E."/>
            <person name="Nordborg M."/>
            <person name="Tomkins J."/>
            <person name="Borevitz J."/>
            <person name="Derieg N."/>
            <person name="Yan J."/>
            <person name="Mihaltcheva S."/>
            <person name="Hayes R.D."/>
            <person name="Rokhsar D."/>
        </authorList>
    </citation>
    <scope>NUCLEOTIDE SEQUENCE [LARGE SCALE GENOMIC DNA]</scope>
    <source>
        <strain evidence="8">cv. Goldsmith</strain>
    </source>
</reference>
<dbReference type="GO" id="GO:0051213">
    <property type="term" value="F:dioxygenase activity"/>
    <property type="evidence" value="ECO:0007669"/>
    <property type="project" value="UniProtKB-ARBA"/>
</dbReference>
<dbReference type="GO" id="GO:0046872">
    <property type="term" value="F:metal ion binding"/>
    <property type="evidence" value="ECO:0007669"/>
    <property type="project" value="UniProtKB-KW"/>
</dbReference>
<dbReference type="Pfam" id="PF14226">
    <property type="entry name" value="DIOX_N"/>
    <property type="match status" value="1"/>
</dbReference>
<organism evidence="7 8">
    <name type="scientific">Aquilegia coerulea</name>
    <name type="common">Rocky mountain columbine</name>
    <dbReference type="NCBI Taxonomy" id="218851"/>
    <lineage>
        <taxon>Eukaryota</taxon>
        <taxon>Viridiplantae</taxon>
        <taxon>Streptophyta</taxon>
        <taxon>Embryophyta</taxon>
        <taxon>Tracheophyta</taxon>
        <taxon>Spermatophyta</taxon>
        <taxon>Magnoliopsida</taxon>
        <taxon>Ranunculales</taxon>
        <taxon>Ranunculaceae</taxon>
        <taxon>Thalictroideae</taxon>
        <taxon>Aquilegia</taxon>
    </lineage>
</organism>
<dbReference type="SUPFAM" id="SSF51197">
    <property type="entry name" value="Clavaminate synthase-like"/>
    <property type="match status" value="1"/>
</dbReference>
<dbReference type="InterPro" id="IPR026992">
    <property type="entry name" value="DIOX_N"/>
</dbReference>
<dbReference type="InterPro" id="IPR005123">
    <property type="entry name" value="Oxoglu/Fe-dep_dioxygenase_dom"/>
</dbReference>
<dbReference type="PANTHER" id="PTHR10209">
    <property type="entry name" value="OXIDOREDUCTASE, 2OG-FE II OXYGENASE FAMILY PROTEIN"/>
    <property type="match status" value="1"/>
</dbReference>
<evidence type="ECO:0000313" key="8">
    <source>
        <dbReference type="Proteomes" id="UP000230069"/>
    </source>
</evidence>
<keyword evidence="2 5" id="KW-0479">Metal-binding</keyword>
<proteinExistence type="inferred from homology"/>
<comment type="similarity">
    <text evidence="1 5">Belongs to the iron/ascorbate-dependent oxidoreductase family.</text>
</comment>
<dbReference type="AlphaFoldDB" id="A0A2G5CAS8"/>
<gene>
    <name evidence="7" type="ORF">AQUCO_07000002v1</name>
</gene>
<keyword evidence="3 5" id="KW-0560">Oxidoreductase</keyword>
<dbReference type="Pfam" id="PF03171">
    <property type="entry name" value="2OG-FeII_Oxy"/>
    <property type="match status" value="1"/>
</dbReference>
<evidence type="ECO:0000256" key="3">
    <source>
        <dbReference type="ARBA" id="ARBA00023002"/>
    </source>
</evidence>
<evidence type="ECO:0000259" key="6">
    <source>
        <dbReference type="PROSITE" id="PS51471"/>
    </source>
</evidence>
<keyword evidence="8" id="KW-1185">Reference proteome</keyword>
<dbReference type="InterPro" id="IPR027443">
    <property type="entry name" value="IPNS-like_sf"/>
</dbReference>
<dbReference type="PROSITE" id="PS51471">
    <property type="entry name" value="FE2OG_OXY"/>
    <property type="match status" value="1"/>
</dbReference>
<sequence length="359" mass="40455">MNTSVYDRQRDLKLFDDTKAGVKGLVDEGVTKIPRIFITPSDNLVTRPASDVRFRIPVIDLRGIDNDFTQRTSVMEEILHASETWGFFQLLNHGIPLNVMGEMVEAVRSFNEQPQEMKAEYYTRDLTKKVMYNSNFDLYKAPATNWRDSLFAIAAPDYLDPEELPVAFRKIFPEYSKHVMGLGTRLLELISESLGLNPNHLKDMDCAKGLSVAGHYYPACPEPELTLGVTKHSDGHVLTILLEDQIGGLQVLHENQWVNVPPIPGSLVINIGDILQLVSNDKLKSSEHRVIANKEGPRISVACFFSTFLKESTQLYGPIKELLSDENPARYKETTIRDYIMCVNAKGLDGKSALTHFKL</sequence>
<keyword evidence="4 5" id="KW-0408">Iron</keyword>
<feature type="domain" description="Fe2OG dioxygenase" evidence="6">
    <location>
        <begin position="208"/>
        <end position="308"/>
    </location>
</feature>
<accession>A0A2G5CAS8</accession>
<dbReference type="InterPro" id="IPR044861">
    <property type="entry name" value="IPNS-like_FE2OG_OXY"/>
</dbReference>
<dbReference type="FunFam" id="2.60.120.330:FF:000005">
    <property type="entry name" value="1-aminocyclopropane-1-carboxylate oxidase homolog 1"/>
    <property type="match status" value="1"/>
</dbReference>
<evidence type="ECO:0000256" key="5">
    <source>
        <dbReference type="RuleBase" id="RU003682"/>
    </source>
</evidence>
<dbReference type="InParanoid" id="A0A2G5CAS8"/>
<evidence type="ECO:0000256" key="1">
    <source>
        <dbReference type="ARBA" id="ARBA00008056"/>
    </source>
</evidence>
<protein>
    <recommendedName>
        <fullName evidence="6">Fe2OG dioxygenase domain-containing protein</fullName>
    </recommendedName>
</protein>
<dbReference type="Gene3D" id="2.60.120.330">
    <property type="entry name" value="B-lactam Antibiotic, Isopenicillin N Synthase, Chain"/>
    <property type="match status" value="1"/>
</dbReference>
<evidence type="ECO:0000256" key="4">
    <source>
        <dbReference type="ARBA" id="ARBA00023004"/>
    </source>
</evidence>
<dbReference type="EMBL" id="KZ305087">
    <property type="protein sequence ID" value="PIA28373.1"/>
    <property type="molecule type" value="Genomic_DNA"/>
</dbReference>
<name>A0A2G5CAS8_AQUCA</name>
<evidence type="ECO:0000313" key="7">
    <source>
        <dbReference type="EMBL" id="PIA28373.1"/>
    </source>
</evidence>
<evidence type="ECO:0000256" key="2">
    <source>
        <dbReference type="ARBA" id="ARBA00022723"/>
    </source>
</evidence>
<dbReference type="PANTHER" id="PTHR10209:SF776">
    <property type="entry name" value="2OG-FE(II) OXYGENASE FAMILY OXIDOREDUCTASE"/>
    <property type="match status" value="1"/>
</dbReference>
<dbReference type="FunCoup" id="A0A2G5CAS8">
    <property type="interactions" value="429"/>
</dbReference>
<dbReference type="Proteomes" id="UP000230069">
    <property type="component" value="Unassembled WGS sequence"/>
</dbReference>